<organism evidence="1 2">
    <name type="scientific">Pseudomonas edaphica</name>
    <dbReference type="NCBI Taxonomy" id="2006980"/>
    <lineage>
        <taxon>Bacteria</taxon>
        <taxon>Pseudomonadati</taxon>
        <taxon>Pseudomonadota</taxon>
        <taxon>Gammaproteobacteria</taxon>
        <taxon>Pseudomonadales</taxon>
        <taxon>Pseudomonadaceae</taxon>
        <taxon>Pseudomonas</taxon>
    </lineage>
</organism>
<feature type="non-terminal residue" evidence="1">
    <location>
        <position position="1"/>
    </location>
</feature>
<dbReference type="Proteomes" id="UP000304941">
    <property type="component" value="Unassembled WGS sequence"/>
</dbReference>
<sequence length="79" mass="8815">LAKLPTPTHTEPPEHMPPLVLTRIRSPLGELSFLSTFTTFGMPQDITLTSLRIEHLIPADEPTWQVMRAAYAEHAALVL</sequence>
<gene>
    <name evidence="1" type="ORF">FEM54_29660</name>
</gene>
<proteinExistence type="predicted"/>
<accession>A0ABY2TZN3</accession>
<evidence type="ECO:0000313" key="2">
    <source>
        <dbReference type="Proteomes" id="UP000304941"/>
    </source>
</evidence>
<evidence type="ECO:0000313" key="1">
    <source>
        <dbReference type="EMBL" id="TLG87667.1"/>
    </source>
</evidence>
<reference evidence="1 2" key="1">
    <citation type="submission" date="2019-05" db="EMBL/GenBank/DDBJ databases">
        <title>Pseudomonas edaphica sp. nov., isolated from rhizospheric soil of Cistus ladanifer L. in Spain.</title>
        <authorList>
            <person name="Peix A."/>
        </authorList>
    </citation>
    <scope>NUCLEOTIDE SEQUENCE [LARGE SCALE GENOMIC DNA]</scope>
    <source>
        <strain evidence="1 2">RD25</strain>
    </source>
</reference>
<dbReference type="EMBL" id="VBVZ01000732">
    <property type="protein sequence ID" value="TLG87667.1"/>
    <property type="molecule type" value="Genomic_DNA"/>
</dbReference>
<protein>
    <submittedName>
        <fullName evidence="1">Transcriptional regulator</fullName>
    </submittedName>
</protein>
<name>A0ABY2TZN3_9PSED</name>
<keyword evidence="2" id="KW-1185">Reference proteome</keyword>
<comment type="caution">
    <text evidence="1">The sequence shown here is derived from an EMBL/GenBank/DDBJ whole genome shotgun (WGS) entry which is preliminary data.</text>
</comment>